<protein>
    <submittedName>
        <fullName evidence="3">Glycogen synthase</fullName>
    </submittedName>
</protein>
<dbReference type="InterPro" id="IPR028098">
    <property type="entry name" value="Glyco_trans_4-like_N"/>
</dbReference>
<dbReference type="Pfam" id="PF13439">
    <property type="entry name" value="Glyco_transf_4"/>
    <property type="match status" value="1"/>
</dbReference>
<organism evidence="3 4">
    <name type="scientific">Candidatus Magasanikbacteria bacterium GW2011_GWA2_41_55</name>
    <dbReference type="NCBI Taxonomy" id="1619038"/>
    <lineage>
        <taxon>Bacteria</taxon>
        <taxon>Candidatus Magasanikiibacteriota</taxon>
    </lineage>
</organism>
<evidence type="ECO:0000313" key="4">
    <source>
        <dbReference type="Proteomes" id="UP000034299"/>
    </source>
</evidence>
<comment type="caution">
    <text evidence="3">The sequence shown here is derived from an EMBL/GenBank/DDBJ whole genome shotgun (WGS) entry which is preliminary data.</text>
</comment>
<dbReference type="PANTHER" id="PTHR45947:SF3">
    <property type="entry name" value="SULFOQUINOVOSYL TRANSFERASE SQD2"/>
    <property type="match status" value="1"/>
</dbReference>
<dbReference type="Pfam" id="PF00534">
    <property type="entry name" value="Glycos_transf_1"/>
    <property type="match status" value="1"/>
</dbReference>
<dbReference type="AlphaFoldDB" id="A0A0G0YUU1"/>
<name>A0A0G0YUU1_9BACT</name>
<sequence>MKILFLNDFIPPRNIGGPGFRNFEVAQELFKRGNEVYFITSCQKREQEGEETKDGIKIFNVYSNYNLKYRNYVSVCNLAVLGKIKKIIKKLKPDITHVDTVHIHLSYASIKIAKKYSKAVFLTSRDFMLYYPDKFIQKEKICGETNYKVNWLDNLKVAKKRYNPFRNIMIKRYLKYVDKIFAISEEMKKALNQNGIINVDVLYNSLPIPQKEPSYMENNSKIIFSPSRTSESKGVYALLATFPLIKKDVADAKILIVGTTKDRKKRILEYMDKNNISKENVEILGWINNEEVKSIYGKISVVVTPSLYPDPLLGVNLEAALYKKPVVTTCFGGAKEFVVNGETGYVVNPYDTKEMAEKITDILLDGDKAKQFGEAGYKRLKEKFSINIQTDKLLNYYNKLQKAHC</sequence>
<feature type="domain" description="Glycosyltransferase subfamily 4-like N-terminal" evidence="2">
    <location>
        <begin position="15"/>
        <end position="204"/>
    </location>
</feature>
<evidence type="ECO:0000259" key="2">
    <source>
        <dbReference type="Pfam" id="PF13439"/>
    </source>
</evidence>
<evidence type="ECO:0000313" key="3">
    <source>
        <dbReference type="EMBL" id="KKS13441.1"/>
    </source>
</evidence>
<gene>
    <name evidence="3" type="ORF">UU69_C0005G0013</name>
</gene>
<dbReference type="GO" id="GO:0016757">
    <property type="term" value="F:glycosyltransferase activity"/>
    <property type="evidence" value="ECO:0007669"/>
    <property type="project" value="InterPro"/>
</dbReference>
<dbReference type="InterPro" id="IPR001296">
    <property type="entry name" value="Glyco_trans_1"/>
</dbReference>
<dbReference type="EMBL" id="LCBP01000005">
    <property type="protein sequence ID" value="KKS13441.1"/>
    <property type="molecule type" value="Genomic_DNA"/>
</dbReference>
<reference evidence="3 4" key="1">
    <citation type="journal article" date="2015" name="Nature">
        <title>rRNA introns, odd ribosomes, and small enigmatic genomes across a large radiation of phyla.</title>
        <authorList>
            <person name="Brown C.T."/>
            <person name="Hug L.A."/>
            <person name="Thomas B.C."/>
            <person name="Sharon I."/>
            <person name="Castelle C.J."/>
            <person name="Singh A."/>
            <person name="Wilkins M.J."/>
            <person name="Williams K.H."/>
            <person name="Banfield J.F."/>
        </authorList>
    </citation>
    <scope>NUCLEOTIDE SEQUENCE [LARGE SCALE GENOMIC DNA]</scope>
</reference>
<dbReference type="InterPro" id="IPR050194">
    <property type="entry name" value="Glycosyltransferase_grp1"/>
</dbReference>
<proteinExistence type="predicted"/>
<dbReference type="CDD" id="cd03801">
    <property type="entry name" value="GT4_PimA-like"/>
    <property type="match status" value="1"/>
</dbReference>
<dbReference type="Gene3D" id="3.40.50.2000">
    <property type="entry name" value="Glycogen Phosphorylase B"/>
    <property type="match status" value="2"/>
</dbReference>
<feature type="domain" description="Glycosyl transferase family 1" evidence="1">
    <location>
        <begin position="217"/>
        <end position="379"/>
    </location>
</feature>
<dbReference type="Proteomes" id="UP000034299">
    <property type="component" value="Unassembled WGS sequence"/>
</dbReference>
<evidence type="ECO:0000259" key="1">
    <source>
        <dbReference type="Pfam" id="PF00534"/>
    </source>
</evidence>
<accession>A0A0G0YUU1</accession>
<dbReference type="SUPFAM" id="SSF53756">
    <property type="entry name" value="UDP-Glycosyltransferase/glycogen phosphorylase"/>
    <property type="match status" value="1"/>
</dbReference>
<dbReference type="PANTHER" id="PTHR45947">
    <property type="entry name" value="SULFOQUINOVOSYL TRANSFERASE SQD2"/>
    <property type="match status" value="1"/>
</dbReference>